<protein>
    <submittedName>
        <fullName evidence="1">Uncharacterized protein</fullName>
    </submittedName>
</protein>
<proteinExistence type="predicted"/>
<name>A0ACB0DPM0_RANTA</name>
<sequence length="141" mass="14858">MQPAGQRACRLSSRHASGGETPTILSPPRPGPHTLFLQLSSLRPSHWRPSVHTCKPQPSSAPQPESRSPGTAGISACHRPPSAAPPLGSFDKASGQLTHRNCGDVMPPLPTQPLAPAPFIPRAKPLPRPAGARRYPKGLLG</sequence>
<accession>A0ACB0DPM0</accession>
<gene>
    <name evidence="1" type="ORF">MRATA1EN3_LOCUS1422</name>
</gene>
<dbReference type="EMBL" id="OX596085">
    <property type="protein sequence ID" value="CAI9690209.1"/>
    <property type="molecule type" value="Genomic_DNA"/>
</dbReference>
<reference evidence="1" key="1">
    <citation type="submission" date="2023-05" db="EMBL/GenBank/DDBJ databases">
        <authorList>
            <consortium name="ELIXIR-Norway"/>
        </authorList>
    </citation>
    <scope>NUCLEOTIDE SEQUENCE</scope>
</reference>
<organism evidence="1 2">
    <name type="scientific">Rangifer tarandus platyrhynchus</name>
    <name type="common">Svalbard reindeer</name>
    <dbReference type="NCBI Taxonomy" id="3082113"/>
    <lineage>
        <taxon>Eukaryota</taxon>
        <taxon>Metazoa</taxon>
        <taxon>Chordata</taxon>
        <taxon>Craniata</taxon>
        <taxon>Vertebrata</taxon>
        <taxon>Euteleostomi</taxon>
        <taxon>Mammalia</taxon>
        <taxon>Eutheria</taxon>
        <taxon>Laurasiatheria</taxon>
        <taxon>Artiodactyla</taxon>
        <taxon>Ruminantia</taxon>
        <taxon>Pecora</taxon>
        <taxon>Cervidae</taxon>
        <taxon>Odocoileinae</taxon>
        <taxon>Rangifer</taxon>
    </lineage>
</organism>
<evidence type="ECO:0000313" key="2">
    <source>
        <dbReference type="Proteomes" id="UP001162501"/>
    </source>
</evidence>
<evidence type="ECO:0000313" key="1">
    <source>
        <dbReference type="EMBL" id="CAI9690209.1"/>
    </source>
</evidence>
<dbReference type="Proteomes" id="UP001162501">
    <property type="component" value="Chromosome 1"/>
</dbReference>